<evidence type="ECO:0000256" key="1">
    <source>
        <dbReference type="ARBA" id="ARBA00004123"/>
    </source>
</evidence>
<evidence type="ECO:0000259" key="10">
    <source>
        <dbReference type="PROSITE" id="PS51038"/>
    </source>
</evidence>
<dbReference type="PROSITE" id="PS51038">
    <property type="entry name" value="BAH"/>
    <property type="match status" value="1"/>
</dbReference>
<keyword evidence="12" id="KW-1185">Reference proteome</keyword>
<comment type="caution">
    <text evidence="11">The sequence shown here is derived from an EMBL/GenBank/DDBJ whole genome shotgun (WGS) entry which is preliminary data.</text>
</comment>
<organism evidence="11 12">
    <name type="scientific">Wallemia hederae</name>
    <dbReference type="NCBI Taxonomy" id="1540922"/>
    <lineage>
        <taxon>Eukaryota</taxon>
        <taxon>Fungi</taxon>
        <taxon>Dikarya</taxon>
        <taxon>Basidiomycota</taxon>
        <taxon>Wallemiomycotina</taxon>
        <taxon>Wallemiomycetes</taxon>
        <taxon>Wallemiales</taxon>
        <taxon>Wallemiaceae</taxon>
        <taxon>Wallemia</taxon>
    </lineage>
</organism>
<keyword evidence="6" id="KW-0804">Transcription</keyword>
<evidence type="ECO:0000256" key="6">
    <source>
        <dbReference type="ARBA" id="ARBA00023163"/>
    </source>
</evidence>
<evidence type="ECO:0000313" key="11">
    <source>
        <dbReference type="EMBL" id="TIA86685.1"/>
    </source>
</evidence>
<dbReference type="Gene3D" id="2.30.30.490">
    <property type="match status" value="1"/>
</dbReference>
<dbReference type="OrthoDB" id="1742084at2759"/>
<dbReference type="GO" id="GO:0006368">
    <property type="term" value="P:transcription elongation by RNA polymerase II"/>
    <property type="evidence" value="ECO:0007669"/>
    <property type="project" value="TreeGrafter"/>
</dbReference>
<dbReference type="AlphaFoldDB" id="A0A4T0FH11"/>
<evidence type="ECO:0000256" key="7">
    <source>
        <dbReference type="ARBA" id="ARBA00023242"/>
    </source>
</evidence>
<gene>
    <name evidence="11" type="ORF">E3P99_03593</name>
</gene>
<keyword evidence="2" id="KW-0677">Repeat</keyword>
<evidence type="ECO:0000256" key="4">
    <source>
        <dbReference type="ARBA" id="ARBA00023015"/>
    </source>
</evidence>
<dbReference type="GO" id="GO:0003682">
    <property type="term" value="F:chromatin binding"/>
    <property type="evidence" value="ECO:0007669"/>
    <property type="project" value="InterPro"/>
</dbReference>
<dbReference type="InterPro" id="IPR043151">
    <property type="entry name" value="BAH_sf"/>
</dbReference>
<dbReference type="GO" id="GO:0016586">
    <property type="term" value="C:RSC-type complex"/>
    <property type="evidence" value="ECO:0007669"/>
    <property type="project" value="InterPro"/>
</dbReference>
<sequence length="614" mass="70220">MAVVNLYDVNRYQFDSTDFHASITQQLALNDKQHLLEIRDAGLEDGYMREFEGDHTYIFKLLIKVLRFVRDPLNRPVFEQFEFVPEQSQDPYFHSIVTDPFSLSELENNVNAGIYQSTRAFETDLFRAFDAFRLGSPIGSSRYGNVNMLQRFYNGLFAPSDLTLPQEFNYASNKAGPGNPFAEELAEGQPGMEGVGPATSRILTRHRYFHEDAHFRGMHLNMGDWVHIINPDDATKPIPAQLFKVFTPDYSTHTHITVCRYYRPEQTVHAPYRRFYEDEVFKSGNYVDLPIEDLLEKTFVMFATKYSRGRPKEHLWDKRRPLYVVEHRYSPKSKTETGGFSKIKSWNACIPEEVRKTEYEMNVFEEQQRPTLLPSPFLRGIEGPGRIDENAPPPEEVGQHAVANAVAVAEHMEAMMPGSNAAALLQNGQLNSALYKKKQKDAMLQQTNQAGVSTQGKHKRVMIQYDKPSTKRDKKFKKLKELDRSLSKSCKRKDIGDGTVTQIPEETAAYFDRDLETDKLKWFSGPPVNLSKKGQTVYSAKYVYNRLHPDASHKRKRKGVDGSSDESLKAFDDFCQKELEQPNRSAHQVTSSALDASEALLYLSESITKSSNLL</sequence>
<dbReference type="SMART" id="SM00439">
    <property type="entry name" value="BAH"/>
    <property type="match status" value="1"/>
</dbReference>
<comment type="subcellular location">
    <subcellularLocation>
        <location evidence="1">Nucleus</location>
    </subcellularLocation>
</comment>
<evidence type="ECO:0000256" key="3">
    <source>
        <dbReference type="ARBA" id="ARBA00022853"/>
    </source>
</evidence>
<dbReference type="InterPro" id="IPR037382">
    <property type="entry name" value="Rsc/polybromo"/>
</dbReference>
<dbReference type="GO" id="GO:0006338">
    <property type="term" value="P:chromatin remodeling"/>
    <property type="evidence" value="ECO:0007669"/>
    <property type="project" value="InterPro"/>
</dbReference>
<accession>A0A4T0FH11</accession>
<dbReference type="InterPro" id="IPR036427">
    <property type="entry name" value="Bromodomain-like_sf"/>
</dbReference>
<dbReference type="Proteomes" id="UP000310189">
    <property type="component" value="Unassembled WGS sequence"/>
</dbReference>
<proteinExistence type="predicted"/>
<keyword evidence="5 8" id="KW-0103">Bromodomain</keyword>
<protein>
    <recommendedName>
        <fullName evidence="13">BAH domain-containing protein</fullName>
    </recommendedName>
</protein>
<dbReference type="Pfam" id="PF00439">
    <property type="entry name" value="Bromodomain"/>
    <property type="match status" value="1"/>
</dbReference>
<feature type="domain" description="Bromo" evidence="9">
    <location>
        <begin position="73"/>
        <end position="143"/>
    </location>
</feature>
<dbReference type="Gene3D" id="1.20.920.10">
    <property type="entry name" value="Bromodomain-like"/>
    <property type="match status" value="1"/>
</dbReference>
<keyword evidence="4" id="KW-0805">Transcription regulation</keyword>
<evidence type="ECO:0008006" key="13">
    <source>
        <dbReference type="Google" id="ProtNLM"/>
    </source>
</evidence>
<keyword evidence="3" id="KW-0156">Chromatin regulator</keyword>
<evidence type="ECO:0000256" key="8">
    <source>
        <dbReference type="PROSITE-ProRule" id="PRU00035"/>
    </source>
</evidence>
<dbReference type="SUPFAM" id="SSF47370">
    <property type="entry name" value="Bromodomain"/>
    <property type="match status" value="1"/>
</dbReference>
<keyword evidence="7" id="KW-0539">Nucleus</keyword>
<dbReference type="PANTHER" id="PTHR16062">
    <property type="entry name" value="SWI/SNF-RELATED"/>
    <property type="match status" value="1"/>
</dbReference>
<evidence type="ECO:0000256" key="2">
    <source>
        <dbReference type="ARBA" id="ARBA00022737"/>
    </source>
</evidence>
<reference evidence="11 12" key="1">
    <citation type="submission" date="2019-03" db="EMBL/GenBank/DDBJ databases">
        <title>Sequencing 23 genomes of Wallemia ichthyophaga.</title>
        <authorList>
            <person name="Gostincar C."/>
        </authorList>
    </citation>
    <scope>NUCLEOTIDE SEQUENCE [LARGE SCALE GENOMIC DNA]</scope>
    <source>
        <strain evidence="11 12">EXF-5753</strain>
    </source>
</reference>
<dbReference type="PANTHER" id="PTHR16062:SF21">
    <property type="entry name" value="CHROMATIN STRUCTURE-REMODELING COMPLEX SUBUNIT RSC1-RELATED"/>
    <property type="match status" value="1"/>
</dbReference>
<feature type="domain" description="BAH" evidence="10">
    <location>
        <begin position="218"/>
        <end position="340"/>
    </location>
</feature>
<evidence type="ECO:0000256" key="5">
    <source>
        <dbReference type="ARBA" id="ARBA00023117"/>
    </source>
</evidence>
<evidence type="ECO:0000313" key="12">
    <source>
        <dbReference type="Proteomes" id="UP000310189"/>
    </source>
</evidence>
<dbReference type="Pfam" id="PF01426">
    <property type="entry name" value="BAH"/>
    <property type="match status" value="1"/>
</dbReference>
<dbReference type="InterPro" id="IPR001487">
    <property type="entry name" value="Bromodomain"/>
</dbReference>
<evidence type="ECO:0000259" key="9">
    <source>
        <dbReference type="PROSITE" id="PS50014"/>
    </source>
</evidence>
<name>A0A4T0FH11_9BASI</name>
<dbReference type="PROSITE" id="PS50014">
    <property type="entry name" value="BROMODOMAIN_2"/>
    <property type="match status" value="1"/>
</dbReference>
<dbReference type="EMBL" id="SPNW01000076">
    <property type="protein sequence ID" value="TIA86685.1"/>
    <property type="molecule type" value="Genomic_DNA"/>
</dbReference>
<dbReference type="InterPro" id="IPR001025">
    <property type="entry name" value="BAH_dom"/>
</dbReference>